<reference evidence="1" key="1">
    <citation type="journal article" date="2014" name="Int. J. Syst. Evol. Microbiol.">
        <title>Complete genome sequence of Corynebacterium casei LMG S-19264T (=DSM 44701T), isolated from a smear-ripened cheese.</title>
        <authorList>
            <consortium name="US DOE Joint Genome Institute (JGI-PGF)"/>
            <person name="Walter F."/>
            <person name="Albersmeier A."/>
            <person name="Kalinowski J."/>
            <person name="Ruckert C."/>
        </authorList>
    </citation>
    <scope>NUCLEOTIDE SEQUENCE</scope>
    <source>
        <strain evidence="1">CGMCC 1.12997</strain>
    </source>
</reference>
<sequence>MAFGGSGETEKSSRGKDHCVTIKTQACKQAGIYFHVSAVPAERRRDRIVAGHCQR</sequence>
<proteinExistence type="predicted"/>
<dbReference type="EMBL" id="BMGT01000001">
    <property type="protein sequence ID" value="GGG64606.1"/>
    <property type="molecule type" value="Genomic_DNA"/>
</dbReference>
<accession>A0A917H1X4</accession>
<name>A0A917H1X4_9BACT</name>
<organism evidence="1 2">
    <name type="scientific">Edaphobacter dinghuensis</name>
    <dbReference type="NCBI Taxonomy" id="1560005"/>
    <lineage>
        <taxon>Bacteria</taxon>
        <taxon>Pseudomonadati</taxon>
        <taxon>Acidobacteriota</taxon>
        <taxon>Terriglobia</taxon>
        <taxon>Terriglobales</taxon>
        <taxon>Acidobacteriaceae</taxon>
        <taxon>Edaphobacter</taxon>
    </lineage>
</organism>
<reference evidence="1" key="2">
    <citation type="submission" date="2020-09" db="EMBL/GenBank/DDBJ databases">
        <authorList>
            <person name="Sun Q."/>
            <person name="Zhou Y."/>
        </authorList>
    </citation>
    <scope>NUCLEOTIDE SEQUENCE</scope>
    <source>
        <strain evidence="1">CGMCC 1.12997</strain>
    </source>
</reference>
<keyword evidence="2" id="KW-1185">Reference proteome</keyword>
<dbReference type="AlphaFoldDB" id="A0A917H1X4"/>
<comment type="caution">
    <text evidence="1">The sequence shown here is derived from an EMBL/GenBank/DDBJ whole genome shotgun (WGS) entry which is preliminary data.</text>
</comment>
<evidence type="ECO:0000313" key="2">
    <source>
        <dbReference type="Proteomes" id="UP000647241"/>
    </source>
</evidence>
<evidence type="ECO:0000313" key="1">
    <source>
        <dbReference type="EMBL" id="GGG64606.1"/>
    </source>
</evidence>
<protein>
    <submittedName>
        <fullName evidence="1">Uncharacterized protein</fullName>
    </submittedName>
</protein>
<gene>
    <name evidence="1" type="ORF">GCM10011585_02740</name>
</gene>
<dbReference type="Proteomes" id="UP000647241">
    <property type="component" value="Unassembled WGS sequence"/>
</dbReference>